<dbReference type="EMBL" id="JAGRRH010000021">
    <property type="protein sequence ID" value="KAG7346098.1"/>
    <property type="molecule type" value="Genomic_DNA"/>
</dbReference>
<evidence type="ECO:0000259" key="9">
    <source>
        <dbReference type="PROSITE" id="PS51194"/>
    </source>
</evidence>
<feature type="region of interest" description="Disordered" evidence="7">
    <location>
        <begin position="114"/>
        <end position="138"/>
    </location>
</feature>
<dbReference type="PANTHER" id="PTHR12131:SF25">
    <property type="entry name" value="DEXH-BOX ATP-DEPENDENT RNA HELICASE DEXH9"/>
    <property type="match status" value="1"/>
</dbReference>
<keyword evidence="2" id="KW-0547">Nucleotide-binding</keyword>
<dbReference type="AlphaFoldDB" id="A0A9K3KNE8"/>
<evidence type="ECO:0000256" key="2">
    <source>
        <dbReference type="ARBA" id="ARBA00022741"/>
    </source>
</evidence>
<evidence type="ECO:0000259" key="8">
    <source>
        <dbReference type="PROSITE" id="PS51192"/>
    </source>
</evidence>
<dbReference type="PROSITE" id="PS51194">
    <property type="entry name" value="HELICASE_CTER"/>
    <property type="match status" value="1"/>
</dbReference>
<feature type="compositionally biased region" description="Acidic residues" evidence="7">
    <location>
        <begin position="1"/>
        <end position="24"/>
    </location>
</feature>
<feature type="domain" description="Helicase C-terminal" evidence="9">
    <location>
        <begin position="417"/>
        <end position="621"/>
    </location>
</feature>
<evidence type="ECO:0000256" key="5">
    <source>
        <dbReference type="ARBA" id="ARBA00022840"/>
    </source>
</evidence>
<dbReference type="PROSITE" id="PS51192">
    <property type="entry name" value="HELICASE_ATP_BIND_1"/>
    <property type="match status" value="1"/>
</dbReference>
<comment type="caution">
    <text evidence="10">The sequence shown here is derived from an EMBL/GenBank/DDBJ whole genome shotgun (WGS) entry which is preliminary data.</text>
</comment>
<evidence type="ECO:0000256" key="4">
    <source>
        <dbReference type="ARBA" id="ARBA00022806"/>
    </source>
</evidence>
<feature type="compositionally biased region" description="Polar residues" evidence="7">
    <location>
        <begin position="27"/>
        <end position="38"/>
    </location>
</feature>
<dbReference type="OrthoDB" id="64767at2759"/>
<reference evidence="10" key="2">
    <citation type="submission" date="2021-04" db="EMBL/GenBank/DDBJ databases">
        <authorList>
            <person name="Podell S."/>
        </authorList>
    </citation>
    <scope>NUCLEOTIDE SEQUENCE</scope>
    <source>
        <strain evidence="10">Hildebrandi</strain>
    </source>
</reference>
<dbReference type="InterPro" id="IPR016438">
    <property type="entry name" value="SKI2-like"/>
</dbReference>
<keyword evidence="5" id="KW-0067">ATP-binding</keyword>
<dbReference type="InterPro" id="IPR050699">
    <property type="entry name" value="RNA-DNA_Helicase"/>
</dbReference>
<evidence type="ECO:0000313" key="11">
    <source>
        <dbReference type="Proteomes" id="UP000693970"/>
    </source>
</evidence>
<dbReference type="InterPro" id="IPR001650">
    <property type="entry name" value="Helicase_C-like"/>
</dbReference>
<dbReference type="Pfam" id="PF08148">
    <property type="entry name" value="DSHCT"/>
    <property type="match status" value="1"/>
</dbReference>
<dbReference type="GO" id="GO:0000460">
    <property type="term" value="P:maturation of 5.8S rRNA"/>
    <property type="evidence" value="ECO:0007669"/>
    <property type="project" value="TreeGrafter"/>
</dbReference>
<dbReference type="Pfam" id="PF00271">
    <property type="entry name" value="Helicase_C"/>
    <property type="match status" value="1"/>
</dbReference>
<dbReference type="SMART" id="SM00487">
    <property type="entry name" value="DEXDc"/>
    <property type="match status" value="1"/>
</dbReference>
<dbReference type="Pfam" id="PF13234">
    <property type="entry name" value="MTR4_beta-barrel"/>
    <property type="match status" value="1"/>
</dbReference>
<comment type="subcellular location">
    <subcellularLocation>
        <location evidence="1">Nucleus</location>
    </subcellularLocation>
</comment>
<dbReference type="Pfam" id="PF00270">
    <property type="entry name" value="DEAD"/>
    <property type="match status" value="1"/>
</dbReference>
<feature type="domain" description="Helicase ATP-binding" evidence="8">
    <location>
        <begin position="178"/>
        <end position="334"/>
    </location>
</feature>
<accession>A0A9K3KNE8</accession>
<reference evidence="10" key="1">
    <citation type="journal article" date="2021" name="Sci. Rep.">
        <title>Diploid genomic architecture of Nitzschia inconspicua, an elite biomass production diatom.</title>
        <authorList>
            <person name="Oliver A."/>
            <person name="Podell S."/>
            <person name="Pinowska A."/>
            <person name="Traller J.C."/>
            <person name="Smith S.R."/>
            <person name="McClure R."/>
            <person name="Beliaev A."/>
            <person name="Bohutskyi P."/>
            <person name="Hill E.A."/>
            <person name="Rabines A."/>
            <person name="Zheng H."/>
            <person name="Allen L.Z."/>
            <person name="Kuo A."/>
            <person name="Grigoriev I.V."/>
            <person name="Allen A.E."/>
            <person name="Hazlebeck D."/>
            <person name="Allen E.E."/>
        </authorList>
    </citation>
    <scope>NUCLEOTIDE SEQUENCE</scope>
    <source>
        <strain evidence="10">Hildebrandi</strain>
    </source>
</reference>
<sequence>MSDELDDLFGAIDGEEEGEEEIDPSSDRIQNGTVTANNNKEEYFDVENENDNDKEYSSGEAAAAAAATTTTTTTTTTGAVDTKQLYNSIMYAPTASHLREQQSGTSIMSISSEKQKKQETAAATNEVNTGTSHDKSVRSYSAYPKNLPAGMELPKPTPSNKPAKEYPFTLDPFQAQAVGYIEKEESVLVAAHTSAGKTAVAEYAIAKALNNGQRVVYTSPIKALSNQKFRDLQEEFGDVGLMTGDITINPTATCLVMTTEILRSMLYRGSELMREVAWVIYDEVHYMRDSERGVVWEESIVLLPHRVRFVFLSATIPNASQFADWICEIHHQPCHVVYTNYRPVPLQHYIFPQGGDGLHLVVDERGKFREANFQKAMASLQSGSVDAASADALLSSGNSKKRKRGGGGKKGGDPFSGLHRIIKLIMDRNLNPVIIFSFSKKDCERYALTLNKEDYTDDVEKDLITQVYSNAIDSLGEDDQKLPQVLALLPLLKRGIGVHHGGLLPILKEVVEILFAEGLIKTLFATETFAIGINMPAKTVVFTNTRKFDGHEFRWVTSGEYIQMSGRAGRRGKDDRGLVIQMLDEKMEPAVCKGILYGDPDPLNSSYRISYNMLLNLMRVEDVEPEFLLRASFHQFQREKEAPALLMQAEELEKQAEDVDLGSTEDAELAKEYYKMDQQLLLTKKKVSNIVQKPEYIVKFLQVPGRFLDVSIDDQNYGWGVLTSFKKRGGDGSAGEAGQLASMSNRPMYTLEVLLFCVDRHFDSNEGKTNEEDASNAPLLWRGTSRQCRPAKFGIDDDKIISMRVFTIGLENIDRISAVRIFTPPALQSPEARKKVAMAVKEVQKRFPEGVPLLDPIKDLNIQDGNFTTLMERAEALAKRLSSHKLATDYTEEDRLRLVQAYENKLDLKERARLLRDEARNFQSIAMKDDLKKMKRVLKKLGHVDSNGVIQTKGRTACELNTADELIVTELIFTGVFKTLTVEQSVALLSTLTFGEPINDEDPTSGLKSFLKNPFFKLQEVAKTVVQVQISCGLDVDEDEFLNRINPSMMEAVFAWCKGVKFVDVQKLTGSFEGTTIRTLRRLEELVRQITCAAKAIGDHELEAKFEQGSKLLKRDIVFCNSLYL</sequence>
<dbReference type="FunFam" id="3.40.50.300:FF:000083">
    <property type="entry name" value="ATP-dependent RNA helicase DOB1"/>
    <property type="match status" value="1"/>
</dbReference>
<dbReference type="GO" id="GO:0005524">
    <property type="term" value="F:ATP binding"/>
    <property type="evidence" value="ECO:0007669"/>
    <property type="project" value="UniProtKB-KW"/>
</dbReference>
<protein>
    <submittedName>
        <fullName evidence="10">DEAD/DEAH box helicase domain protein</fullName>
    </submittedName>
</protein>
<dbReference type="Proteomes" id="UP000693970">
    <property type="component" value="Unassembled WGS sequence"/>
</dbReference>
<dbReference type="GO" id="GO:0005634">
    <property type="term" value="C:nucleus"/>
    <property type="evidence" value="ECO:0007669"/>
    <property type="project" value="UniProtKB-SubCell"/>
</dbReference>
<evidence type="ECO:0000256" key="3">
    <source>
        <dbReference type="ARBA" id="ARBA00022801"/>
    </source>
</evidence>
<feature type="region of interest" description="Disordered" evidence="7">
    <location>
        <begin position="1"/>
        <end position="61"/>
    </location>
</feature>
<dbReference type="InterPro" id="IPR012961">
    <property type="entry name" value="Ski2/MTR4_C"/>
</dbReference>
<dbReference type="GO" id="GO:0003676">
    <property type="term" value="F:nucleic acid binding"/>
    <property type="evidence" value="ECO:0007669"/>
    <property type="project" value="InterPro"/>
</dbReference>
<gene>
    <name evidence="10" type="ORF">IV203_005166</name>
</gene>
<dbReference type="FunFam" id="3.40.50.300:FF:000141">
    <property type="entry name" value="ATP-dependent RNA helicase DOB1"/>
    <property type="match status" value="1"/>
</dbReference>
<proteinExistence type="predicted"/>
<feature type="compositionally biased region" description="Polar residues" evidence="7">
    <location>
        <begin position="121"/>
        <end position="131"/>
    </location>
</feature>
<dbReference type="GO" id="GO:0004386">
    <property type="term" value="F:helicase activity"/>
    <property type="evidence" value="ECO:0007669"/>
    <property type="project" value="UniProtKB-KW"/>
</dbReference>
<dbReference type="Pfam" id="PF21408">
    <property type="entry name" value="MTR4-like_stalk"/>
    <property type="match status" value="1"/>
</dbReference>
<keyword evidence="11" id="KW-1185">Reference proteome</keyword>
<dbReference type="InterPro" id="IPR048392">
    <property type="entry name" value="MTR4-like_stalk"/>
</dbReference>
<evidence type="ECO:0000256" key="6">
    <source>
        <dbReference type="ARBA" id="ARBA00023242"/>
    </source>
</evidence>
<dbReference type="CDD" id="cd18795">
    <property type="entry name" value="SF2_C_Ski2"/>
    <property type="match status" value="1"/>
</dbReference>
<name>A0A9K3KNE8_9STRA</name>
<dbReference type="PANTHER" id="PTHR12131">
    <property type="entry name" value="ATP-DEPENDENT RNA AND DNA HELICASE"/>
    <property type="match status" value="1"/>
</dbReference>
<evidence type="ECO:0000256" key="7">
    <source>
        <dbReference type="SAM" id="MobiDB-lite"/>
    </source>
</evidence>
<dbReference type="SMART" id="SM00490">
    <property type="entry name" value="HELICc"/>
    <property type="match status" value="1"/>
</dbReference>
<dbReference type="PIRSF" id="PIRSF005198">
    <property type="entry name" value="Antiviral_helicase_SKI2"/>
    <property type="match status" value="1"/>
</dbReference>
<dbReference type="GO" id="GO:0016787">
    <property type="term" value="F:hydrolase activity"/>
    <property type="evidence" value="ECO:0007669"/>
    <property type="project" value="UniProtKB-KW"/>
</dbReference>
<evidence type="ECO:0000313" key="10">
    <source>
        <dbReference type="EMBL" id="KAG7346098.1"/>
    </source>
</evidence>
<dbReference type="SMART" id="SM01142">
    <property type="entry name" value="DSHCT"/>
    <property type="match status" value="1"/>
</dbReference>
<dbReference type="InterPro" id="IPR025696">
    <property type="entry name" value="Beta-barrel_MTR4"/>
</dbReference>
<keyword evidence="4 10" id="KW-0347">Helicase</keyword>
<organism evidence="10 11">
    <name type="scientific">Nitzschia inconspicua</name>
    <dbReference type="NCBI Taxonomy" id="303405"/>
    <lineage>
        <taxon>Eukaryota</taxon>
        <taxon>Sar</taxon>
        <taxon>Stramenopiles</taxon>
        <taxon>Ochrophyta</taxon>
        <taxon>Bacillariophyta</taxon>
        <taxon>Bacillariophyceae</taxon>
        <taxon>Bacillariophycidae</taxon>
        <taxon>Bacillariales</taxon>
        <taxon>Bacillariaceae</taxon>
        <taxon>Nitzschia</taxon>
    </lineage>
</organism>
<keyword evidence="6" id="KW-0539">Nucleus</keyword>
<dbReference type="CDD" id="cd18024">
    <property type="entry name" value="DEXHc_Mtr4-like"/>
    <property type="match status" value="1"/>
</dbReference>
<evidence type="ECO:0000256" key="1">
    <source>
        <dbReference type="ARBA" id="ARBA00004123"/>
    </source>
</evidence>
<dbReference type="InterPro" id="IPR014001">
    <property type="entry name" value="Helicase_ATP-bd"/>
</dbReference>
<keyword evidence="3" id="KW-0378">Hydrolase</keyword>
<dbReference type="InterPro" id="IPR011545">
    <property type="entry name" value="DEAD/DEAH_box_helicase_dom"/>
</dbReference>